<evidence type="ECO:0000256" key="6">
    <source>
        <dbReference type="ARBA" id="ARBA00022989"/>
    </source>
</evidence>
<feature type="transmembrane region" description="Helical" evidence="9">
    <location>
        <begin position="57"/>
        <end position="75"/>
    </location>
</feature>
<evidence type="ECO:0000313" key="11">
    <source>
        <dbReference type="Proteomes" id="UP000035159"/>
    </source>
</evidence>
<feature type="transmembrane region" description="Helical" evidence="9">
    <location>
        <begin position="6"/>
        <end position="22"/>
    </location>
</feature>
<evidence type="ECO:0000256" key="3">
    <source>
        <dbReference type="ARBA" id="ARBA00022692"/>
    </source>
</evidence>
<comment type="caution">
    <text evidence="9">Lacks conserved residue(s) required for the propagation of feature annotation.</text>
</comment>
<feature type="transmembrane region" description="Helical" evidence="9">
    <location>
        <begin position="609"/>
        <end position="627"/>
    </location>
</feature>
<keyword evidence="4 9" id="KW-0460">Magnesium</keyword>
<evidence type="ECO:0000313" key="10">
    <source>
        <dbReference type="EMBL" id="AKI96856.1"/>
    </source>
</evidence>
<evidence type="ECO:0000256" key="4">
    <source>
        <dbReference type="ARBA" id="ARBA00022842"/>
    </source>
</evidence>
<keyword evidence="8 9" id="KW-0472">Membrane</keyword>
<feature type="transmembrane region" description="Helical" evidence="9">
    <location>
        <begin position="166"/>
        <end position="188"/>
    </location>
</feature>
<dbReference type="KEGG" id="kpf:IX53_02375"/>
<comment type="subcellular location">
    <subcellularLocation>
        <location evidence="9">Cell membrane</location>
        <topology evidence="9">Multi-pass membrane protein</topology>
    </subcellularLocation>
    <subcellularLocation>
        <location evidence="1">Endomembrane system</location>
        <topology evidence="1">Multi-pass membrane protein</topology>
    </subcellularLocation>
</comment>
<protein>
    <recommendedName>
        <fullName evidence="9">Putative K(+)-stimulated pyrophosphate-energized sodium pump</fullName>
        <ecNumber evidence="9">7.2.3.1</ecNumber>
    </recommendedName>
    <alternativeName>
        <fullName evidence="9">Membrane-bound sodium-translocating pyrophosphatase</fullName>
    </alternativeName>
    <alternativeName>
        <fullName evidence="9">Pyrophosphate-energized inorganic pyrophosphatase</fullName>
        <shortName evidence="9">Na(+)-PPase</shortName>
    </alternativeName>
</protein>
<dbReference type="STRING" id="1330330.IX53_02375"/>
<keyword evidence="9" id="KW-0739">Sodium transport</keyword>
<dbReference type="PIRSF" id="PIRSF001265">
    <property type="entry name" value="H+-PPase"/>
    <property type="match status" value="1"/>
</dbReference>
<comment type="catalytic activity">
    <reaction evidence="9">
        <text>Na(+)(in) + diphosphate + H2O = Na(+)(out) + 2 phosphate + H(+)</text>
        <dbReference type="Rhea" id="RHEA:57884"/>
        <dbReference type="ChEBI" id="CHEBI:15377"/>
        <dbReference type="ChEBI" id="CHEBI:15378"/>
        <dbReference type="ChEBI" id="CHEBI:29101"/>
        <dbReference type="ChEBI" id="CHEBI:33019"/>
        <dbReference type="ChEBI" id="CHEBI:43474"/>
        <dbReference type="EC" id="7.2.3.1"/>
    </reaction>
</comment>
<dbReference type="RefSeq" id="WP_047753991.1">
    <property type="nucleotide sequence ID" value="NZ_CAJUHA010000004.1"/>
</dbReference>
<dbReference type="GO" id="GO:0004427">
    <property type="term" value="F:inorganic diphosphate phosphatase activity"/>
    <property type="evidence" value="ECO:0007669"/>
    <property type="project" value="UniProtKB-UniRule"/>
</dbReference>
<reference evidence="10 11" key="1">
    <citation type="submission" date="2015-04" db="EMBL/GenBank/DDBJ databases">
        <title>Complete Genome Sequence of Kosmotoga pacifica SLHLJ1.</title>
        <authorList>
            <person name="Jiang L.J."/>
            <person name="Shao Z.Z."/>
            <person name="Jebbar M."/>
        </authorList>
    </citation>
    <scope>NUCLEOTIDE SEQUENCE [LARGE SCALE GENOMIC DNA]</scope>
    <source>
        <strain evidence="10 11">SLHLJ1</strain>
    </source>
</reference>
<feature type="transmembrane region" description="Helical" evidence="9">
    <location>
        <begin position="247"/>
        <end position="264"/>
    </location>
</feature>
<comment type="cofactor">
    <cofactor evidence="9">
        <name>Mg(2+)</name>
        <dbReference type="ChEBI" id="CHEBI:18420"/>
    </cofactor>
</comment>
<dbReference type="NCBIfam" id="TIGR01104">
    <property type="entry name" value="V_PPase"/>
    <property type="match status" value="1"/>
</dbReference>
<evidence type="ECO:0000256" key="9">
    <source>
        <dbReference type="HAMAP-Rule" id="MF_01129"/>
    </source>
</evidence>
<keyword evidence="3 9" id="KW-0812">Transmembrane</keyword>
<evidence type="ECO:0000256" key="7">
    <source>
        <dbReference type="ARBA" id="ARBA00023065"/>
    </source>
</evidence>
<dbReference type="NCBIfam" id="NF001954">
    <property type="entry name" value="PRK00733.2-2"/>
    <property type="match status" value="1"/>
</dbReference>
<dbReference type="PANTHER" id="PTHR31998">
    <property type="entry name" value="K(+)-INSENSITIVE PYROPHOSPHATE-ENERGIZED PROTON PUMP"/>
    <property type="match status" value="1"/>
</dbReference>
<dbReference type="AlphaFoldDB" id="A0A0G2Z9T7"/>
<keyword evidence="11" id="KW-1185">Reference proteome</keyword>
<evidence type="ECO:0000256" key="8">
    <source>
        <dbReference type="ARBA" id="ARBA00023136"/>
    </source>
</evidence>
<dbReference type="GO" id="GO:0005886">
    <property type="term" value="C:plasma membrane"/>
    <property type="evidence" value="ECO:0007669"/>
    <property type="project" value="UniProtKB-SubCell"/>
</dbReference>
<keyword evidence="9" id="KW-1003">Cell membrane</keyword>
<dbReference type="EMBL" id="CP011232">
    <property type="protein sequence ID" value="AKI96856.1"/>
    <property type="molecule type" value="Genomic_DNA"/>
</dbReference>
<keyword evidence="6 9" id="KW-1133">Transmembrane helix</keyword>
<dbReference type="GO" id="GO:0030955">
    <property type="term" value="F:potassium ion binding"/>
    <property type="evidence" value="ECO:0007669"/>
    <property type="project" value="UniProtKB-UniRule"/>
</dbReference>
<dbReference type="InterPro" id="IPR004131">
    <property type="entry name" value="PPase-energised_H-pump"/>
</dbReference>
<proteinExistence type="inferred from homology"/>
<dbReference type="EC" id="7.2.3.1" evidence="9"/>
<feature type="transmembrane region" description="Helical" evidence="9">
    <location>
        <begin position="361"/>
        <end position="380"/>
    </location>
</feature>
<dbReference type="Pfam" id="PF03030">
    <property type="entry name" value="H_PPase"/>
    <property type="match status" value="1"/>
</dbReference>
<keyword evidence="9" id="KW-0630">Potassium</keyword>
<comment type="activity regulation">
    <text evidence="9">Requires K(+) for maximal activity.</text>
</comment>
<dbReference type="GO" id="GO:0006814">
    <property type="term" value="P:sodium ion transport"/>
    <property type="evidence" value="ECO:0007669"/>
    <property type="project" value="UniProtKB-UniRule"/>
</dbReference>
<evidence type="ECO:0000256" key="5">
    <source>
        <dbReference type="ARBA" id="ARBA00022967"/>
    </source>
</evidence>
<comment type="similarity">
    <text evidence="9">Belongs to the H(+)-translocating pyrophosphatase (TC 3.A.10) family. K(+)-stimulated subfamily.</text>
</comment>
<keyword evidence="9" id="KW-0915">Sodium</keyword>
<feature type="transmembrane region" description="Helical" evidence="9">
    <location>
        <begin position="284"/>
        <end position="307"/>
    </location>
</feature>
<evidence type="ECO:0000256" key="2">
    <source>
        <dbReference type="ARBA" id="ARBA00022448"/>
    </source>
</evidence>
<feature type="transmembrane region" description="Helical" evidence="9">
    <location>
        <begin position="633"/>
        <end position="652"/>
    </location>
</feature>
<keyword evidence="2 9" id="KW-0813">Transport</keyword>
<feature type="transmembrane region" description="Helical" evidence="9">
    <location>
        <begin position="319"/>
        <end position="341"/>
    </location>
</feature>
<keyword evidence="5 9" id="KW-1278">Translocase</keyword>
<dbReference type="PATRIC" id="fig|1330330.3.peg.484"/>
<evidence type="ECO:0000256" key="1">
    <source>
        <dbReference type="ARBA" id="ARBA00004127"/>
    </source>
</evidence>
<name>A0A0G2Z9T7_9BACT</name>
<dbReference type="NCBIfam" id="NF001960">
    <property type="entry name" value="PRK00733.3-5"/>
    <property type="match status" value="1"/>
</dbReference>
<feature type="transmembrane region" description="Helical" evidence="9">
    <location>
        <begin position="541"/>
        <end position="561"/>
    </location>
</feature>
<keyword evidence="7 9" id="KW-0406">Ion transport</keyword>
<sequence length="723" mass="76076">MNALYLPLIAGLISTVFAFVMLRRTLRFSPGDETMQKLSGYVQEGASAFLKEESRKIFAVAILIAAALGIIFQSFKYPIALLFGAFISELAGVIGMYAATRANARVAEGAKNGLSQAFRVAFSGGSVMGLSVAGFSLTGLAIVMLVFKDSFIYEGITEVSRAFGKISFLDSVMIISSYSLGASLIALFDRVGGGMYTKAADMSADLVGKIEAGIPEDDPRNPATIADNVGDNVGDVAGLGADILESYVASVVSAIVLAIFMKLADKEIVNGIINWGMSSEQYYRLILLPVLIAGAGVISSLIGVIVVSNFRAKDARKALSFGNVFTGILVLASTALVIGLYAPDYKFKDAFIVNPDFVSKWRIFFAIASGLVAGLIISKLSEYFTSTDYSPTRKLAQKTQSGVAINITSGLALGMGSTLWPVITLSLAILGAYWAAGVYGIAIAALGMLSFVGYIVSVDSYGPVADNAGGIAQMAKLDPKVREITDKLDSVGNTTAAIGKGFAIGSAAFAALALIVSYIWGTAQSAEEIVNNPVINLVEPYTIVGVIIGAMLPFFFTSLLIKGVADSADLMITEIRRQFREHKGILTGEETPDYKRCIEITTKGAISRMLPPGLIAILTPFIVGFLFGKAAVAGLLLGGLGSAIMIALFTANSGGAWDNAKKFIEEGNYGGKGTDVHAAAVVGDTVGDPLKDTVGPSMDILIKLMSVVSLVFGSLFPNKPFFM</sequence>
<feature type="transmembrane region" description="Helical" evidence="9">
    <location>
        <begin position="502"/>
        <end position="521"/>
    </location>
</feature>
<dbReference type="GO" id="GO:0000287">
    <property type="term" value="F:magnesium ion binding"/>
    <property type="evidence" value="ECO:0007669"/>
    <property type="project" value="UniProtKB-UniRule"/>
</dbReference>
<comment type="function">
    <text evidence="9">Sodium pump that utilizes the energy of pyrophosphate hydrolysis as the driving force for Na(+) movement across the membrane.</text>
</comment>
<accession>A0A0G2Z9T7</accession>
<feature type="transmembrane region" description="Helical" evidence="9">
    <location>
        <begin position="432"/>
        <end position="456"/>
    </location>
</feature>
<dbReference type="GO" id="GO:0009678">
    <property type="term" value="F:diphosphate hydrolysis-driven proton transmembrane transporter activity"/>
    <property type="evidence" value="ECO:0007669"/>
    <property type="project" value="UniProtKB-UniRule"/>
</dbReference>
<dbReference type="GO" id="GO:0012505">
    <property type="term" value="C:endomembrane system"/>
    <property type="evidence" value="ECO:0007669"/>
    <property type="project" value="UniProtKB-SubCell"/>
</dbReference>
<feature type="transmembrane region" description="Helical" evidence="9">
    <location>
        <begin position="81"/>
        <end position="99"/>
    </location>
</feature>
<feature type="transmembrane region" description="Helical" evidence="9">
    <location>
        <begin position="120"/>
        <end position="146"/>
    </location>
</feature>
<organism evidence="10 11">
    <name type="scientific">Kosmotoga pacifica</name>
    <dbReference type="NCBI Taxonomy" id="1330330"/>
    <lineage>
        <taxon>Bacteria</taxon>
        <taxon>Thermotogati</taxon>
        <taxon>Thermotogota</taxon>
        <taxon>Thermotogae</taxon>
        <taxon>Kosmotogales</taxon>
        <taxon>Kosmotogaceae</taxon>
        <taxon>Kosmotoga</taxon>
    </lineage>
</organism>
<gene>
    <name evidence="9" type="primary">hppA</name>
    <name evidence="10" type="ORF">IX53_02375</name>
</gene>
<dbReference type="HAMAP" id="MF_01129">
    <property type="entry name" value="PPase_energized_pump"/>
    <property type="match status" value="1"/>
</dbReference>
<dbReference type="Proteomes" id="UP000035159">
    <property type="component" value="Chromosome"/>
</dbReference>
<dbReference type="OrthoDB" id="9808652at2"/>
<comment type="subunit">
    <text evidence="9">Homodimer.</text>
</comment>
<feature type="site" description="Determinant of potassium dependence" evidence="9">
    <location>
        <position position="496"/>
    </location>
</feature>
<feature type="transmembrane region" description="Helical" evidence="9">
    <location>
        <begin position="401"/>
        <end position="420"/>
    </location>
</feature>